<dbReference type="Proteomes" id="UP000054223">
    <property type="component" value="Unassembled WGS sequence"/>
</dbReference>
<reference evidence="1 2" key="1">
    <citation type="submission" date="2015-11" db="EMBL/GenBank/DDBJ databases">
        <title>Solirubrum puertoriconensis gen. nov. an environmental bacteria isolated in Puerto Rico.</title>
        <authorList>
            <person name="Cuebas-Irizarry M.F."/>
            <person name="Montalvo-Rodriguez R."/>
        </authorList>
    </citation>
    <scope>NUCLEOTIDE SEQUENCE [LARGE SCALE GENOMIC DNA]</scope>
    <source>
        <strain evidence="1 2">MC1A</strain>
    </source>
</reference>
<dbReference type="OrthoDB" id="882485at2"/>
<evidence type="ECO:0000313" key="2">
    <source>
        <dbReference type="Proteomes" id="UP000054223"/>
    </source>
</evidence>
<dbReference type="EMBL" id="LNAL01000003">
    <property type="protein sequence ID" value="KUG09854.1"/>
    <property type="molecule type" value="Genomic_DNA"/>
</dbReference>
<evidence type="ECO:0000313" key="1">
    <source>
        <dbReference type="EMBL" id="KUG09854.1"/>
    </source>
</evidence>
<comment type="caution">
    <text evidence="1">The sequence shown here is derived from an EMBL/GenBank/DDBJ whole genome shotgun (WGS) entry which is preliminary data.</text>
</comment>
<keyword evidence="2" id="KW-1185">Reference proteome</keyword>
<accession>A0A9X0HPN9</accession>
<name>A0A9X0HPN9_SOLP1</name>
<organism evidence="1 2">
    <name type="scientific">Solirubrum puertoriconensis</name>
    <dbReference type="NCBI Taxonomy" id="1751427"/>
    <lineage>
        <taxon>Bacteria</taxon>
        <taxon>Pseudomonadati</taxon>
        <taxon>Bacteroidota</taxon>
        <taxon>Cytophagia</taxon>
        <taxon>Cytophagales</taxon>
    </lineage>
</organism>
<evidence type="ECO:0008006" key="3">
    <source>
        <dbReference type="Google" id="ProtNLM"/>
    </source>
</evidence>
<proteinExistence type="predicted"/>
<dbReference type="RefSeq" id="WP_059068257.1">
    <property type="nucleotide sequence ID" value="NZ_LNAL01000003.1"/>
</dbReference>
<sequence>MEQILRNSHGQVYYAGCYLASQHVVRNAWTGYQTHSGIIYAAETSLDLLARHHCSFLLNDNAGVTGTWNHAMEYCARDWAPRAAAAGLTHFAHVLSPEEGAARSGQNLLVCLQDYFHVAWFDNPAEALKWLSEQQSVPPEAVA</sequence>
<protein>
    <recommendedName>
        <fullName evidence="3">STAS/SEC14 domain-containing protein</fullName>
    </recommendedName>
</protein>
<gene>
    <name evidence="1" type="ORF">ASU33_19500</name>
</gene>
<dbReference type="AlphaFoldDB" id="A0A9X0HPN9"/>